<dbReference type="Proteomes" id="UP000216188">
    <property type="component" value="Unassembled WGS sequence"/>
</dbReference>
<dbReference type="EMBL" id="NNRM01000023">
    <property type="protein sequence ID" value="OYR24991.1"/>
    <property type="molecule type" value="Genomic_DNA"/>
</dbReference>
<organism evidence="1 2">
    <name type="scientific">Brucella pseudogrignonensis</name>
    <dbReference type="NCBI Taxonomy" id="419475"/>
    <lineage>
        <taxon>Bacteria</taxon>
        <taxon>Pseudomonadati</taxon>
        <taxon>Pseudomonadota</taxon>
        <taxon>Alphaproteobacteria</taxon>
        <taxon>Hyphomicrobiales</taxon>
        <taxon>Brucellaceae</taxon>
        <taxon>Brucella/Ochrobactrum group</taxon>
        <taxon>Brucella</taxon>
    </lineage>
</organism>
<dbReference type="InterPro" id="IPR006522">
    <property type="entry name" value="Phage_virion_morphogenesis"/>
</dbReference>
<gene>
    <name evidence="1" type="ORF">CEV34_5627</name>
</gene>
<accession>A0A256GEG2</accession>
<name>A0A256GEG2_9HYPH</name>
<dbReference type="Pfam" id="PF05069">
    <property type="entry name" value="Phage_tail_S"/>
    <property type="match status" value="1"/>
</dbReference>
<dbReference type="RefSeq" id="WP_094543798.1">
    <property type="nucleotide sequence ID" value="NZ_JBHEEM010000040.1"/>
</dbReference>
<evidence type="ECO:0000313" key="2">
    <source>
        <dbReference type="Proteomes" id="UP000216188"/>
    </source>
</evidence>
<keyword evidence="2" id="KW-1185">Reference proteome</keyword>
<evidence type="ECO:0000313" key="1">
    <source>
        <dbReference type="EMBL" id="OYR24991.1"/>
    </source>
</evidence>
<dbReference type="AlphaFoldDB" id="A0A256GEG2"/>
<protein>
    <submittedName>
        <fullName evidence="1">Phage virion morphogenesis protein</fullName>
    </submittedName>
</protein>
<proteinExistence type="predicted"/>
<comment type="caution">
    <text evidence="1">The sequence shown here is derived from an EMBL/GenBank/DDBJ whole genome shotgun (WGS) entry which is preliminary data.</text>
</comment>
<dbReference type="NCBIfam" id="TIGR01635">
    <property type="entry name" value="tail_comp_S"/>
    <property type="match status" value="1"/>
</dbReference>
<reference evidence="1 2" key="1">
    <citation type="submission" date="2017-07" db="EMBL/GenBank/DDBJ databases">
        <title>Phylogenetic study on the rhizospheric bacterium Ochrobactrum sp. A44.</title>
        <authorList>
            <person name="Krzyzanowska D.M."/>
            <person name="Ossowicki A."/>
            <person name="Rajewska M."/>
            <person name="Maciag T."/>
            <person name="Kaczynski Z."/>
            <person name="Czerwicka M."/>
            <person name="Jafra S."/>
        </authorList>
    </citation>
    <scope>NUCLEOTIDE SEQUENCE [LARGE SCALE GENOMIC DNA]</scope>
    <source>
        <strain evidence="1 2">CCUG 30717</strain>
    </source>
</reference>
<sequence length="165" mass="18016">MSGISINVQIEDKAVHQAFTRLITVMGDTTPIMSAIGTGLVGSTHRRFVSQKSPDGVAWEKLNSEYKKTKRNSRILTESGRLRDSINHRAGRDQVTVGTNAKYAAVHQLGATIKPKSASHLVFRLASGIVLAKSVTIPARPYLGISDDDQVMISETVFSALQRRI</sequence>